<feature type="transmembrane region" description="Helical" evidence="6">
    <location>
        <begin position="6"/>
        <end position="28"/>
    </location>
</feature>
<dbReference type="PANTHER" id="PTHR16950">
    <property type="entry name" value="ZINC TRANSPORTER SLC39A7 HISTIDINE-RICH MEMBRANE PROTEIN KE4"/>
    <property type="match status" value="1"/>
</dbReference>
<dbReference type="PANTHER" id="PTHR16950:SF16">
    <property type="entry name" value="ZINC TRANSPORTER ZIP13"/>
    <property type="match status" value="1"/>
</dbReference>
<evidence type="ECO:0000256" key="3">
    <source>
        <dbReference type="ARBA" id="ARBA00022989"/>
    </source>
</evidence>
<comment type="caution">
    <text evidence="7">The sequence shown here is derived from an EMBL/GenBank/DDBJ whole genome shotgun (WGS) entry which is preliminary data.</text>
</comment>
<feature type="compositionally biased region" description="Basic and acidic residues" evidence="5">
    <location>
        <begin position="107"/>
        <end position="122"/>
    </location>
</feature>
<evidence type="ECO:0000256" key="2">
    <source>
        <dbReference type="ARBA" id="ARBA00022692"/>
    </source>
</evidence>
<dbReference type="eggNOG" id="COG0428">
    <property type="taxonomic scope" value="Bacteria"/>
</dbReference>
<comment type="subcellular location">
    <subcellularLocation>
        <location evidence="1">Membrane</location>
        <topology evidence="1">Multi-pass membrane protein</topology>
    </subcellularLocation>
</comment>
<keyword evidence="8" id="KW-1185">Reference proteome</keyword>
<dbReference type="AlphaFoldDB" id="V5BSA2"/>
<dbReference type="GO" id="GO:0046873">
    <property type="term" value="F:metal ion transmembrane transporter activity"/>
    <property type="evidence" value="ECO:0007669"/>
    <property type="project" value="InterPro"/>
</dbReference>
<dbReference type="GO" id="GO:0016020">
    <property type="term" value="C:membrane"/>
    <property type="evidence" value="ECO:0007669"/>
    <property type="project" value="UniProtKB-SubCell"/>
</dbReference>
<evidence type="ECO:0000313" key="8">
    <source>
        <dbReference type="Proteomes" id="UP000017842"/>
    </source>
</evidence>
<accession>V5BSA2</accession>
<name>V5BSA2_9GAMM</name>
<dbReference type="EMBL" id="AYLO01000129">
    <property type="protein sequence ID" value="ESS69037.1"/>
    <property type="molecule type" value="Genomic_DNA"/>
</dbReference>
<feature type="transmembrane region" description="Helical" evidence="6">
    <location>
        <begin position="69"/>
        <end position="86"/>
    </location>
</feature>
<feature type="region of interest" description="Disordered" evidence="5">
    <location>
        <begin position="107"/>
        <end position="127"/>
    </location>
</feature>
<feature type="transmembrane region" description="Helical" evidence="6">
    <location>
        <begin position="197"/>
        <end position="218"/>
    </location>
</feature>
<gene>
    <name evidence="7" type="ORF">MGMO_139c00110</name>
</gene>
<feature type="transmembrane region" description="Helical" evidence="6">
    <location>
        <begin position="40"/>
        <end position="57"/>
    </location>
</feature>
<dbReference type="InterPro" id="IPR003689">
    <property type="entry name" value="ZIP"/>
</dbReference>
<dbReference type="PATRIC" id="fig|1116472.3.peg.3482"/>
<dbReference type="RefSeq" id="WP_023496113.1">
    <property type="nucleotide sequence ID" value="NZ_AYLO01000129.1"/>
</dbReference>
<evidence type="ECO:0000256" key="4">
    <source>
        <dbReference type="ARBA" id="ARBA00023136"/>
    </source>
</evidence>
<keyword evidence="4 6" id="KW-0472">Membrane</keyword>
<dbReference type="OrthoDB" id="9806593at2"/>
<proteinExistence type="predicted"/>
<keyword evidence="2 6" id="KW-0812">Transmembrane</keyword>
<dbReference type="STRING" id="1116472.MGMO_139c00110"/>
<organism evidence="7 8">
    <name type="scientific">Methyloglobulus morosus KoM1</name>
    <dbReference type="NCBI Taxonomy" id="1116472"/>
    <lineage>
        <taxon>Bacteria</taxon>
        <taxon>Pseudomonadati</taxon>
        <taxon>Pseudomonadota</taxon>
        <taxon>Gammaproteobacteria</taxon>
        <taxon>Methylococcales</taxon>
        <taxon>Methylococcaceae</taxon>
        <taxon>Methyloglobulus</taxon>
    </lineage>
</organism>
<dbReference type="Proteomes" id="UP000017842">
    <property type="component" value="Unassembled WGS sequence"/>
</dbReference>
<dbReference type="Pfam" id="PF02535">
    <property type="entry name" value="Zip"/>
    <property type="match status" value="1"/>
</dbReference>
<evidence type="ECO:0000313" key="7">
    <source>
        <dbReference type="EMBL" id="ESS69037.1"/>
    </source>
</evidence>
<keyword evidence="3 6" id="KW-1133">Transmembrane helix</keyword>
<protein>
    <submittedName>
        <fullName evidence="7">Zinc/iron permease</fullName>
    </submittedName>
</protein>
<evidence type="ECO:0000256" key="5">
    <source>
        <dbReference type="SAM" id="MobiDB-lite"/>
    </source>
</evidence>
<evidence type="ECO:0000256" key="6">
    <source>
        <dbReference type="SAM" id="Phobius"/>
    </source>
</evidence>
<feature type="transmembrane region" description="Helical" evidence="6">
    <location>
        <begin position="257"/>
        <end position="278"/>
    </location>
</feature>
<reference evidence="7 8" key="1">
    <citation type="journal article" date="2013" name="Genome Announc.">
        <title>Draft Genome Sequence of the Methanotrophic Gammaproteobacterium Methyloglobulus morosus DSM 22980 Strain KoM1.</title>
        <authorList>
            <person name="Poehlein A."/>
            <person name="Deutzmann J.S."/>
            <person name="Daniel R."/>
            <person name="Simeonova D.D."/>
        </authorList>
    </citation>
    <scope>NUCLEOTIDE SEQUENCE [LARGE SCALE GENOMIC DNA]</scope>
    <source>
        <strain evidence="7 8">KoM1</strain>
    </source>
</reference>
<sequence length="308" mass="33052">MNLLLLIIIFTAVGGVLSVLAAGVFLLLPDEQRNTIVPHGISFAIGALLAVAFWGLIPEAFGHIKAEQFQTLSGTVLAGILGFFVLEKLLIWRHCHFETCEAHGDESHDTAYEQGHDHGRNDHHGHHHGFDQSAGALIILGDGIHNFVDGVLIAAAFLTDVKLGIVTSLAVATHEIPQEVGDFAILLHSGYSKGKALFYNVLASLTTVLGGILAYYSLEDLHDSLPYFLALAASSFIYIAVADLIPSLHKKTDMKTSLQQIALIAAGVILICTLHGVAHGIEPENQKEGRIGSYLGWLAKVPCLIYGA</sequence>
<evidence type="ECO:0000256" key="1">
    <source>
        <dbReference type="ARBA" id="ARBA00004141"/>
    </source>
</evidence>
<feature type="transmembrane region" description="Helical" evidence="6">
    <location>
        <begin position="224"/>
        <end position="245"/>
    </location>
</feature>